<gene>
    <name evidence="4" type="ORF">GT747_06520</name>
    <name evidence="5" type="ORF">SAMN05444424_2487</name>
</gene>
<keyword evidence="7" id="KW-1185">Reference proteome</keyword>
<dbReference type="SUPFAM" id="SSF51556">
    <property type="entry name" value="Metallo-dependent hydrolases"/>
    <property type="match status" value="1"/>
</dbReference>
<reference evidence="5" key="2">
    <citation type="submission" date="2016-11" db="EMBL/GenBank/DDBJ databases">
        <authorList>
            <person name="Varghese N."/>
            <person name="Submissions S."/>
        </authorList>
    </citation>
    <scope>NUCLEOTIDE SEQUENCE</scope>
    <source>
        <strain evidence="5">DSM 4029</strain>
    </source>
</reference>
<dbReference type="PANTHER" id="PTHR11113:SF14">
    <property type="entry name" value="N-ACETYLGLUCOSAMINE-6-PHOSPHATE DEACETYLASE"/>
    <property type="match status" value="1"/>
</dbReference>
<evidence type="ECO:0000256" key="2">
    <source>
        <dbReference type="ARBA" id="ARBA00022801"/>
    </source>
</evidence>
<dbReference type="Pfam" id="PF01979">
    <property type="entry name" value="Amidohydro_1"/>
    <property type="match status" value="1"/>
</dbReference>
<comment type="caution">
    <text evidence="5">The sequence shown here is derived from an EMBL/GenBank/DDBJ whole genome shotgun (WGS) entry which is preliminary data.</text>
</comment>
<dbReference type="EMBL" id="FQVY01000004">
    <property type="protein sequence ID" value="SHG47001.1"/>
    <property type="molecule type" value="Genomic_DNA"/>
</dbReference>
<proteinExistence type="inferred from homology"/>
<dbReference type="Proteomes" id="UP000474718">
    <property type="component" value="Unassembled WGS sequence"/>
</dbReference>
<sequence>MSLYPSVPRPQGVATAAGGRVCSAPAAPGRLFLKGGYLVDPKNGREGPFDLALEGDRVAEAAPHIDHRPGDRVVDCRGLLVLPGLIDMHLHMGDLFEVSTAPIQNAVCHGVTAAFTPGAGNTFMAPALFGGEFDRGLPLSGGCYLGAASLLACQLDDGELTAYFAGDLPWDTALQKLSRAPLTAATGALVMGVKDHMGHLILSDAQIERLFAVTSRARLLLMSHTQDPAHAERMAALSKGRPLYLGHASAAGCGTHAGGTEGMRRVLALCRQPNITGELVSSMLRPGRGNREGLRIDPQAQALCFEALADGTVSILCSDGQGDCTMKGFGDTRDNLPAILELAENGVLPLSRAVATMTQNPAAYLSEITGVPFFAEKLGQLGAGARANVVLCDQGAKRAVCTIVNGEIAAFEGRCVRSGAGAGRFLSHLGEAHPFGVGNLPLWDRAE</sequence>
<evidence type="ECO:0000256" key="1">
    <source>
        <dbReference type="ARBA" id="ARBA00010716"/>
    </source>
</evidence>
<dbReference type="EMBL" id="WWVX01000003">
    <property type="protein sequence ID" value="MZL69420.1"/>
    <property type="molecule type" value="Genomic_DNA"/>
</dbReference>
<comment type="similarity">
    <text evidence="1">Belongs to the metallo-dependent hydrolases superfamily. NagA family.</text>
</comment>
<name>A0AAQ1MF33_9FIRM</name>
<dbReference type="PANTHER" id="PTHR11113">
    <property type="entry name" value="N-ACETYLGLUCOSAMINE-6-PHOSPHATE DEACETYLASE"/>
    <property type="match status" value="1"/>
</dbReference>
<dbReference type="RefSeq" id="WP_021661118.1">
    <property type="nucleotide sequence ID" value="NZ_FQVY01000004.1"/>
</dbReference>
<accession>A0AAQ1MF33</accession>
<organism evidence="5 6">
    <name type="scientific">Bittarella massiliensis</name>
    <name type="common">ex Durand et al. 2017</name>
    <dbReference type="NCBI Taxonomy" id="1720313"/>
    <lineage>
        <taxon>Bacteria</taxon>
        <taxon>Bacillati</taxon>
        <taxon>Bacillota</taxon>
        <taxon>Clostridia</taxon>
        <taxon>Eubacteriales</taxon>
        <taxon>Oscillospiraceae</taxon>
        <taxon>Bittarella (ex Durand et al. 2017)</taxon>
    </lineage>
</organism>
<evidence type="ECO:0000313" key="7">
    <source>
        <dbReference type="Proteomes" id="UP000474718"/>
    </source>
</evidence>
<evidence type="ECO:0000259" key="3">
    <source>
        <dbReference type="Pfam" id="PF01979"/>
    </source>
</evidence>
<dbReference type="GO" id="GO:0008448">
    <property type="term" value="F:N-acetylglucosamine-6-phosphate deacetylase activity"/>
    <property type="evidence" value="ECO:0007669"/>
    <property type="project" value="TreeGrafter"/>
</dbReference>
<dbReference type="InterPro" id="IPR032466">
    <property type="entry name" value="Metal_Hydrolase"/>
</dbReference>
<dbReference type="InterPro" id="IPR006680">
    <property type="entry name" value="Amidohydro-rel"/>
</dbReference>
<dbReference type="InterPro" id="IPR011059">
    <property type="entry name" value="Metal-dep_hydrolase_composite"/>
</dbReference>
<dbReference type="Proteomes" id="UP000184089">
    <property type="component" value="Unassembled WGS sequence"/>
</dbReference>
<dbReference type="SUPFAM" id="SSF51338">
    <property type="entry name" value="Composite domain of metallo-dependent hydrolases"/>
    <property type="match status" value="1"/>
</dbReference>
<evidence type="ECO:0000313" key="5">
    <source>
        <dbReference type="EMBL" id="SHG47001.1"/>
    </source>
</evidence>
<reference evidence="4 7" key="3">
    <citation type="journal article" date="2019" name="Nat. Med.">
        <title>A library of human gut bacterial isolates paired with longitudinal multiomics data enables mechanistic microbiome research.</title>
        <authorList>
            <person name="Poyet M."/>
            <person name="Groussin M."/>
            <person name="Gibbons S.M."/>
            <person name="Avila-Pacheco J."/>
            <person name="Jiang X."/>
            <person name="Kearney S.M."/>
            <person name="Perrotta A.R."/>
            <person name="Berdy B."/>
            <person name="Zhao S."/>
            <person name="Lieberman T.D."/>
            <person name="Swanson P.K."/>
            <person name="Smith M."/>
            <person name="Roesemann S."/>
            <person name="Alexander J.E."/>
            <person name="Rich S.A."/>
            <person name="Livny J."/>
            <person name="Vlamakis H."/>
            <person name="Clish C."/>
            <person name="Bullock K."/>
            <person name="Deik A."/>
            <person name="Scott J."/>
            <person name="Pierce K.A."/>
            <person name="Xavier R.J."/>
            <person name="Alm E.J."/>
        </authorList>
    </citation>
    <scope>NUCLEOTIDE SEQUENCE [LARGE SCALE GENOMIC DNA]</scope>
    <source>
        <strain evidence="4 7">BIOML-A2</strain>
    </source>
</reference>
<evidence type="ECO:0000313" key="4">
    <source>
        <dbReference type="EMBL" id="MZL69420.1"/>
    </source>
</evidence>
<dbReference type="AlphaFoldDB" id="A0AAQ1MF33"/>
<reference evidence="6" key="1">
    <citation type="submission" date="2016-11" db="EMBL/GenBank/DDBJ databases">
        <authorList>
            <person name="Jaros S."/>
            <person name="Januszkiewicz K."/>
            <person name="Wedrychowicz H."/>
        </authorList>
    </citation>
    <scope>NUCLEOTIDE SEQUENCE [LARGE SCALE GENOMIC DNA]</scope>
    <source>
        <strain evidence="6">DSM 4029</strain>
    </source>
</reference>
<dbReference type="GO" id="GO:0006046">
    <property type="term" value="P:N-acetylglucosamine catabolic process"/>
    <property type="evidence" value="ECO:0007669"/>
    <property type="project" value="TreeGrafter"/>
</dbReference>
<dbReference type="Gene3D" id="2.30.40.10">
    <property type="entry name" value="Urease, subunit C, domain 1"/>
    <property type="match status" value="1"/>
</dbReference>
<protein>
    <submittedName>
        <fullName evidence="4">Amidohydrolase family protein</fullName>
    </submittedName>
    <submittedName>
        <fullName evidence="5">Dihydroorotase</fullName>
    </submittedName>
</protein>
<evidence type="ECO:0000313" key="6">
    <source>
        <dbReference type="Proteomes" id="UP000184089"/>
    </source>
</evidence>
<dbReference type="Gene3D" id="3.20.20.140">
    <property type="entry name" value="Metal-dependent hydrolases"/>
    <property type="match status" value="1"/>
</dbReference>
<keyword evidence="2" id="KW-0378">Hydrolase</keyword>
<feature type="domain" description="Amidohydrolase-related" evidence="3">
    <location>
        <begin position="80"/>
        <end position="407"/>
    </location>
</feature>